<feature type="domain" description="N-acetyltransferase" evidence="1">
    <location>
        <begin position="115"/>
        <end position="249"/>
    </location>
</feature>
<protein>
    <submittedName>
        <fullName evidence="2">GNAT family N-acetyltransferase</fullName>
    </submittedName>
</protein>
<dbReference type="Gene3D" id="3.40.630.30">
    <property type="match status" value="1"/>
</dbReference>
<dbReference type="PROSITE" id="PS51186">
    <property type="entry name" value="GNAT"/>
    <property type="match status" value="1"/>
</dbReference>
<reference evidence="2 3" key="1">
    <citation type="submission" date="2018-09" db="EMBL/GenBank/DDBJ databases">
        <title>Cohnella cavernae sp. nov., isolated from a karst cave.</title>
        <authorList>
            <person name="Zhu H."/>
        </authorList>
    </citation>
    <scope>NUCLEOTIDE SEQUENCE [LARGE SCALE GENOMIC DNA]</scope>
    <source>
        <strain evidence="2 3">K2E09-144</strain>
    </source>
</reference>
<dbReference type="GO" id="GO:0016747">
    <property type="term" value="F:acyltransferase activity, transferring groups other than amino-acyl groups"/>
    <property type="evidence" value="ECO:0007669"/>
    <property type="project" value="InterPro"/>
</dbReference>
<dbReference type="CDD" id="cd04301">
    <property type="entry name" value="NAT_SF"/>
    <property type="match status" value="1"/>
</dbReference>
<evidence type="ECO:0000313" key="2">
    <source>
        <dbReference type="EMBL" id="RIE05379.1"/>
    </source>
</evidence>
<keyword evidence="2" id="KW-0808">Transferase</keyword>
<accession>A0A398CVN9</accession>
<dbReference type="InterPro" id="IPR056935">
    <property type="entry name" value="Rv0428c-like_C"/>
</dbReference>
<dbReference type="InterPro" id="IPR016181">
    <property type="entry name" value="Acyl_CoA_acyltransferase"/>
</dbReference>
<dbReference type="SUPFAM" id="SSF55729">
    <property type="entry name" value="Acyl-CoA N-acyltransferases (Nat)"/>
    <property type="match status" value="1"/>
</dbReference>
<dbReference type="OrthoDB" id="9805924at2"/>
<organism evidence="2 3">
    <name type="scientific">Cohnella faecalis</name>
    <dbReference type="NCBI Taxonomy" id="2315694"/>
    <lineage>
        <taxon>Bacteria</taxon>
        <taxon>Bacillati</taxon>
        <taxon>Bacillota</taxon>
        <taxon>Bacilli</taxon>
        <taxon>Bacillales</taxon>
        <taxon>Paenibacillaceae</taxon>
        <taxon>Cohnella</taxon>
    </lineage>
</organism>
<dbReference type="AlphaFoldDB" id="A0A398CVN9"/>
<comment type="caution">
    <text evidence="2">The sequence shown here is derived from an EMBL/GenBank/DDBJ whole genome shotgun (WGS) entry which is preliminary data.</text>
</comment>
<dbReference type="EMBL" id="QXJM01000007">
    <property type="protein sequence ID" value="RIE05379.1"/>
    <property type="molecule type" value="Genomic_DNA"/>
</dbReference>
<sequence length="249" mass="28682">MNNKFIEELSLNNWQPLSTIHYDGWILRFADGYTKRANSINPIHYSTCDLNYKIAECERIYSANCLPAIYKITPFVHPIDLDKILESKDYSLIDTTSVQTLDLANLNEPTLNSTKIVETVNAEWIADFCRINNVNDQNNGVLERMLSNIKTKTGFISLYYEDQVIGCGLGVIERGYIGLYDIVTDLHFRNRGFGEQMILSLLKWGKANGAKYSYLAVVSNNRPALRLYSKIGYSEIYTYWYRVKDSKTY</sequence>
<dbReference type="Pfam" id="PF24553">
    <property type="entry name" value="Rv0428c_C"/>
    <property type="match status" value="1"/>
</dbReference>
<dbReference type="RefSeq" id="WP_119147379.1">
    <property type="nucleotide sequence ID" value="NZ_JBHSOV010000061.1"/>
</dbReference>
<dbReference type="InterPro" id="IPR000182">
    <property type="entry name" value="GNAT_dom"/>
</dbReference>
<keyword evidence="3" id="KW-1185">Reference proteome</keyword>
<gene>
    <name evidence="2" type="ORF">D3H35_00920</name>
</gene>
<name>A0A398CVN9_9BACL</name>
<proteinExistence type="predicted"/>
<evidence type="ECO:0000313" key="3">
    <source>
        <dbReference type="Proteomes" id="UP000266340"/>
    </source>
</evidence>
<evidence type="ECO:0000259" key="1">
    <source>
        <dbReference type="PROSITE" id="PS51186"/>
    </source>
</evidence>
<dbReference type="Proteomes" id="UP000266340">
    <property type="component" value="Unassembled WGS sequence"/>
</dbReference>